<dbReference type="PROSITE" id="PS00061">
    <property type="entry name" value="ADH_SHORT"/>
    <property type="match status" value="1"/>
</dbReference>
<dbReference type="SMART" id="SM00822">
    <property type="entry name" value="PKS_KR"/>
    <property type="match status" value="1"/>
</dbReference>
<evidence type="ECO:0000313" key="4">
    <source>
        <dbReference type="EMBL" id="AAK44380.1"/>
    </source>
</evidence>
<dbReference type="KEGG" id="mtc:MT0156"/>
<comment type="similarity">
    <text evidence="1">Belongs to the short-chain dehydrogenases/reductases (SDR) family.</text>
</comment>
<dbReference type="InterPro" id="IPR051687">
    <property type="entry name" value="Peroxisomal_Beta-Oxidation"/>
</dbReference>
<dbReference type="FunFam" id="3.40.50.720:FF:000712">
    <property type="entry name" value="Probable short-chain type dehydrogenase/reductase"/>
    <property type="match status" value="1"/>
</dbReference>
<dbReference type="PANTHER" id="PTHR45024">
    <property type="entry name" value="DEHYDROGENASES, SHORT CHAIN"/>
    <property type="match status" value="1"/>
</dbReference>
<gene>
    <name evidence="4" type="ordered locus">MT0156</name>
</gene>
<evidence type="ECO:0000313" key="5">
    <source>
        <dbReference type="Proteomes" id="UP000001020"/>
    </source>
</evidence>
<dbReference type="AlphaFoldDB" id="Q7DAD8"/>
<sequence length="293" mass="30580">MIAERSLMPGVQDRVIVVTGAGGGLGREYALTLAGEGASVVVNDLGGARDGTGAGSAMADEVVAEIRDKGGRAVANYDSVATEDGAANIIKTALDEFGAVHGVVSNAGILRDGTFHKMSFENWDAVLKVHLYGGYHVLRAAWPHFREQSYGRVVVATSTSGLFGNFGQTNYGAAKLGLVGLINTLALEGAKYNIHANALAPIAATRMTQDILPPEVLEKLTPEFVAPVVAYLCTEECADNASVYVVGGGKVQRVALFGNDGANFDKPPSVQDVAARWAEITDLSGAKIAGFKL</sequence>
<evidence type="ECO:0000256" key="2">
    <source>
        <dbReference type="ARBA" id="ARBA00023002"/>
    </source>
</evidence>
<protein>
    <submittedName>
        <fullName evidence="4">Oxidoreductase, short-chain dehydrogenase/reductase family</fullName>
    </submittedName>
</protein>
<dbReference type="Gene3D" id="3.40.50.720">
    <property type="entry name" value="NAD(P)-binding Rossmann-like Domain"/>
    <property type="match status" value="2"/>
</dbReference>
<keyword evidence="2" id="KW-0560">Oxidoreductase</keyword>
<dbReference type="Proteomes" id="UP000001020">
    <property type="component" value="Chromosome"/>
</dbReference>
<keyword evidence="5" id="KW-1185">Reference proteome</keyword>
<reference evidence="4 5" key="1">
    <citation type="journal article" date="2002" name="J. Bacteriol.">
        <title>Whole-genome comparison of Mycobacterium tuberculosis clinical and laboratory strains.</title>
        <authorList>
            <person name="Fleischmann R.D."/>
            <person name="Alland D."/>
            <person name="Eisen J.A."/>
            <person name="Carpenter L."/>
            <person name="White O."/>
            <person name="Peterson J."/>
            <person name="DeBoy R."/>
            <person name="Dodson R."/>
            <person name="Gwinn M."/>
            <person name="Haft D."/>
            <person name="Hickey E."/>
            <person name="Kolonay J.F."/>
            <person name="Nelson W.C."/>
            <person name="Umayam L.A."/>
            <person name="Ermolaeva M."/>
            <person name="Salzberg S.L."/>
            <person name="Delcher A."/>
            <person name="Utterback T."/>
            <person name="Weidman J."/>
            <person name="Khouri H."/>
            <person name="Gill J."/>
            <person name="Mikula A."/>
            <person name="Bishai W."/>
            <person name="Jacobs Jr W.R.Jr."/>
            <person name="Venter J.C."/>
            <person name="Fraser C.M."/>
        </authorList>
    </citation>
    <scope>NUCLEOTIDE SEQUENCE [LARGE SCALE GENOMIC DNA]</scope>
    <source>
        <strain evidence="5">CDC 1551 / Oshkosh</strain>
    </source>
</reference>
<feature type="domain" description="Ketoreductase" evidence="3">
    <location>
        <begin position="14"/>
        <end position="205"/>
    </location>
</feature>
<dbReference type="InterPro" id="IPR020904">
    <property type="entry name" value="Sc_DH/Rdtase_CS"/>
</dbReference>
<accession>Q7DAD8</accession>
<dbReference type="PANTHER" id="PTHR45024:SF2">
    <property type="entry name" value="SCP2 DOMAIN-CONTAINING PROTEIN"/>
    <property type="match status" value="1"/>
</dbReference>
<dbReference type="CDD" id="cd05353">
    <property type="entry name" value="hydroxyacyl-CoA-like_DH_SDR_c-like"/>
    <property type="match status" value="1"/>
</dbReference>
<dbReference type="Pfam" id="PF00106">
    <property type="entry name" value="adh_short"/>
    <property type="match status" value="1"/>
</dbReference>
<dbReference type="EMBL" id="AE000516">
    <property type="protein sequence ID" value="AAK44380.1"/>
    <property type="molecule type" value="Genomic_DNA"/>
</dbReference>
<dbReference type="HOGENOM" id="CLU_010194_14_0_11"/>
<evidence type="ECO:0000259" key="3">
    <source>
        <dbReference type="SMART" id="SM00822"/>
    </source>
</evidence>
<dbReference type="PRINTS" id="PR00081">
    <property type="entry name" value="GDHRDH"/>
</dbReference>
<dbReference type="GO" id="GO:0016491">
    <property type="term" value="F:oxidoreductase activity"/>
    <property type="evidence" value="ECO:0007669"/>
    <property type="project" value="UniProtKB-KW"/>
</dbReference>
<dbReference type="InterPro" id="IPR002347">
    <property type="entry name" value="SDR_fam"/>
</dbReference>
<dbReference type="SUPFAM" id="SSF51735">
    <property type="entry name" value="NAD(P)-binding Rossmann-fold domains"/>
    <property type="match status" value="1"/>
</dbReference>
<dbReference type="InterPro" id="IPR057326">
    <property type="entry name" value="KR_dom"/>
</dbReference>
<name>Q7DAD8_MYCTO</name>
<organism evidence="4 5">
    <name type="scientific">Mycobacterium tuberculosis (strain CDC 1551 / Oshkosh)</name>
    <dbReference type="NCBI Taxonomy" id="83331"/>
    <lineage>
        <taxon>Bacteria</taxon>
        <taxon>Bacillati</taxon>
        <taxon>Actinomycetota</taxon>
        <taxon>Actinomycetes</taxon>
        <taxon>Mycobacteriales</taxon>
        <taxon>Mycobacteriaceae</taxon>
        <taxon>Mycobacterium</taxon>
        <taxon>Mycobacterium tuberculosis complex</taxon>
    </lineage>
</organism>
<evidence type="ECO:0000256" key="1">
    <source>
        <dbReference type="ARBA" id="ARBA00006484"/>
    </source>
</evidence>
<proteinExistence type="inferred from homology"/>
<dbReference type="InterPro" id="IPR036291">
    <property type="entry name" value="NAD(P)-bd_dom_sf"/>
</dbReference>